<keyword evidence="2" id="KW-1185">Reference proteome</keyword>
<dbReference type="InterPro" id="IPR002843">
    <property type="entry name" value="ATPase_V0-cplx_csu/dsu"/>
</dbReference>
<dbReference type="Pfam" id="PF01992">
    <property type="entry name" value="vATP-synt_AC39"/>
    <property type="match status" value="1"/>
</dbReference>
<dbReference type="PANTHER" id="PTHR11028">
    <property type="entry name" value="VACUOLAR ATP SYNTHASE SUBUNIT AC39"/>
    <property type="match status" value="1"/>
</dbReference>
<dbReference type="InterPro" id="IPR036079">
    <property type="entry name" value="ATPase_csu/dsu_sf"/>
</dbReference>
<dbReference type="Proteomes" id="UP001153148">
    <property type="component" value="Unassembled WGS sequence"/>
</dbReference>
<proteinExistence type="predicted"/>
<evidence type="ECO:0000313" key="2">
    <source>
        <dbReference type="Proteomes" id="UP001153148"/>
    </source>
</evidence>
<sequence>MFESPVTNGSICTILLLEFASREQVHVTNLIVPVAEKAAFSAPSLEQYICEHKKLHLQGTDYGSFLANEPSPLQVSVIDDKLREKLVIEFQHMRHQAVEPLSTFLDYI</sequence>
<comment type="caution">
    <text evidence="1">The sequence shown here is derived from an EMBL/GenBank/DDBJ whole genome shotgun (WGS) entry which is preliminary data.</text>
</comment>
<organism evidence="1 2">
    <name type="scientific">Timema podura</name>
    <name type="common">Walking stick</name>
    <dbReference type="NCBI Taxonomy" id="61482"/>
    <lineage>
        <taxon>Eukaryota</taxon>
        <taxon>Metazoa</taxon>
        <taxon>Ecdysozoa</taxon>
        <taxon>Arthropoda</taxon>
        <taxon>Hexapoda</taxon>
        <taxon>Insecta</taxon>
        <taxon>Pterygota</taxon>
        <taxon>Neoptera</taxon>
        <taxon>Polyneoptera</taxon>
        <taxon>Phasmatodea</taxon>
        <taxon>Timematodea</taxon>
        <taxon>Timematoidea</taxon>
        <taxon>Timematidae</taxon>
        <taxon>Timema</taxon>
    </lineage>
</organism>
<feature type="non-terminal residue" evidence="1">
    <location>
        <position position="108"/>
    </location>
</feature>
<accession>A0ABN7P567</accession>
<dbReference type="EMBL" id="CAJPIN010023725">
    <property type="protein sequence ID" value="CAG2063010.1"/>
    <property type="molecule type" value="Genomic_DNA"/>
</dbReference>
<protein>
    <submittedName>
        <fullName evidence="1">Uncharacterized protein</fullName>
    </submittedName>
</protein>
<gene>
    <name evidence="1" type="ORF">TPAB3V08_LOCUS9958</name>
</gene>
<dbReference type="InterPro" id="IPR016727">
    <property type="entry name" value="ATPase_V0-cplx_dsu"/>
</dbReference>
<evidence type="ECO:0000313" key="1">
    <source>
        <dbReference type="EMBL" id="CAG2063010.1"/>
    </source>
</evidence>
<dbReference type="SUPFAM" id="SSF103486">
    <property type="entry name" value="V-type ATP synthase subunit C"/>
    <property type="match status" value="1"/>
</dbReference>
<reference evidence="1" key="1">
    <citation type="submission" date="2021-03" db="EMBL/GenBank/DDBJ databases">
        <authorList>
            <person name="Tran Van P."/>
        </authorList>
    </citation>
    <scope>NUCLEOTIDE SEQUENCE</scope>
</reference>
<name>A0ABN7P567_TIMPD</name>